<reference evidence="10" key="2">
    <citation type="submission" date="2025-08" db="UniProtKB">
        <authorList>
            <consortium name="Ensembl"/>
        </authorList>
    </citation>
    <scope>IDENTIFICATION</scope>
</reference>
<keyword evidence="7 8" id="KW-0472">Membrane</keyword>
<accession>A0A8C9V4X1</accession>
<evidence type="ECO:0000313" key="11">
    <source>
        <dbReference type="Proteomes" id="UP000694397"/>
    </source>
</evidence>
<dbReference type="GeneID" id="108931721"/>
<keyword evidence="6 8" id="KW-1133">Transmembrane helix</keyword>
<dbReference type="AlphaFoldDB" id="A0A8C9V4X1"/>
<evidence type="ECO:0000256" key="6">
    <source>
        <dbReference type="ARBA" id="ARBA00022989"/>
    </source>
</evidence>
<evidence type="ECO:0000313" key="10">
    <source>
        <dbReference type="Ensembl" id="ENSSFOP00015024995.1"/>
    </source>
</evidence>
<evidence type="ECO:0000256" key="9">
    <source>
        <dbReference type="SAM" id="SignalP"/>
    </source>
</evidence>
<dbReference type="Pfam" id="PF10873">
    <property type="entry name" value="CYYR1"/>
    <property type="match status" value="1"/>
</dbReference>
<keyword evidence="5 9" id="KW-0732">Signal</keyword>
<dbReference type="GeneTree" id="ENSGT00940000167257"/>
<evidence type="ECO:0000256" key="5">
    <source>
        <dbReference type="ARBA" id="ARBA00022729"/>
    </source>
</evidence>
<protein>
    <recommendedName>
        <fullName evidence="3">Cysteine and tyrosine-rich protein 1</fullName>
    </recommendedName>
</protein>
<keyword evidence="4 8" id="KW-0812">Transmembrane</keyword>
<reference evidence="10" key="3">
    <citation type="submission" date="2025-09" db="UniProtKB">
        <authorList>
            <consortium name="Ensembl"/>
        </authorList>
    </citation>
    <scope>IDENTIFICATION</scope>
</reference>
<evidence type="ECO:0000256" key="1">
    <source>
        <dbReference type="ARBA" id="ARBA00004479"/>
    </source>
</evidence>
<feature type="signal peptide" evidence="9">
    <location>
        <begin position="1"/>
        <end position="31"/>
    </location>
</feature>
<keyword evidence="11" id="KW-1185">Reference proteome</keyword>
<feature type="transmembrane region" description="Helical" evidence="8">
    <location>
        <begin position="63"/>
        <end position="86"/>
    </location>
</feature>
<reference evidence="10 11" key="1">
    <citation type="submission" date="2019-04" db="EMBL/GenBank/DDBJ databases">
        <authorList>
            <consortium name="Wellcome Sanger Institute Data Sharing"/>
        </authorList>
    </citation>
    <scope>NUCLEOTIDE SEQUENCE [LARGE SCALE GENOMIC DNA]</scope>
</reference>
<evidence type="ECO:0000256" key="2">
    <source>
        <dbReference type="ARBA" id="ARBA00009401"/>
    </source>
</evidence>
<proteinExistence type="inferred from homology"/>
<dbReference type="KEGG" id="sfm:108931721"/>
<comment type="subcellular location">
    <subcellularLocation>
        <location evidence="1">Membrane</location>
        <topology evidence="1">Single-pass type I membrane protein</topology>
    </subcellularLocation>
</comment>
<organism evidence="10 11">
    <name type="scientific">Scleropages formosus</name>
    <name type="common">Asian bonytongue</name>
    <name type="synonym">Osteoglossum formosum</name>
    <dbReference type="NCBI Taxonomy" id="113540"/>
    <lineage>
        <taxon>Eukaryota</taxon>
        <taxon>Metazoa</taxon>
        <taxon>Chordata</taxon>
        <taxon>Craniata</taxon>
        <taxon>Vertebrata</taxon>
        <taxon>Euteleostomi</taxon>
        <taxon>Actinopterygii</taxon>
        <taxon>Neopterygii</taxon>
        <taxon>Teleostei</taxon>
        <taxon>Osteoglossocephala</taxon>
        <taxon>Osteoglossomorpha</taxon>
        <taxon>Osteoglossiformes</taxon>
        <taxon>Osteoglossidae</taxon>
        <taxon>Scleropages</taxon>
    </lineage>
</organism>
<evidence type="ECO:0000256" key="4">
    <source>
        <dbReference type="ARBA" id="ARBA00022692"/>
    </source>
</evidence>
<evidence type="ECO:0000256" key="7">
    <source>
        <dbReference type="ARBA" id="ARBA00023136"/>
    </source>
</evidence>
<dbReference type="RefSeq" id="XP_018603222.1">
    <property type="nucleotide sequence ID" value="XM_018747706.2"/>
</dbReference>
<dbReference type="PANTHER" id="PTHR38490:SF1">
    <property type="entry name" value="CYSTEINE AND TYROSINE-RICH PROTEIN 1"/>
    <property type="match status" value="1"/>
</dbReference>
<dbReference type="InterPro" id="IPR022640">
    <property type="entry name" value="CYYR1"/>
</dbReference>
<sequence length="157" mass="17077">MDHRHTWTALLDWTLMRNWLLLGVFAGPSSGQCAACLDYCCDGTPEFCCSYYTYVGSVLSGTAISGVVFAVVFLMGAAAAVFLCLCMCVKKGRSSRVGVLRASNISTVTPGYPGPPPPYSYDYLMYPHHVLPPPYTPNPAVMSSYAPPPPYPGYTWK</sequence>
<dbReference type="Proteomes" id="UP000694397">
    <property type="component" value="Chromosome 14"/>
</dbReference>
<feature type="chain" id="PRO_5034232124" description="Cysteine and tyrosine-rich protein 1" evidence="9">
    <location>
        <begin position="32"/>
        <end position="157"/>
    </location>
</feature>
<comment type="similarity">
    <text evidence="2">Belongs to the CYYR1 family.</text>
</comment>
<evidence type="ECO:0000256" key="3">
    <source>
        <dbReference type="ARBA" id="ARBA00016494"/>
    </source>
</evidence>
<gene>
    <name evidence="10" type="primary">LOC108931721</name>
</gene>
<name>A0A8C9V4X1_SCLFO</name>
<dbReference type="GO" id="GO:0016020">
    <property type="term" value="C:membrane"/>
    <property type="evidence" value="ECO:0007669"/>
    <property type="project" value="UniProtKB-SubCell"/>
</dbReference>
<dbReference type="Ensembl" id="ENSSFOT00015025269.2">
    <property type="protein sequence ID" value="ENSSFOP00015024995.1"/>
    <property type="gene ID" value="ENSSFOG00015016068.2"/>
</dbReference>
<dbReference type="PANTHER" id="PTHR38490">
    <property type="entry name" value="CYSTEINE AND TYROSINE-RICH PROTEIN 1"/>
    <property type="match status" value="1"/>
</dbReference>
<evidence type="ECO:0000256" key="8">
    <source>
        <dbReference type="SAM" id="Phobius"/>
    </source>
</evidence>
<dbReference type="OrthoDB" id="8920103at2759"/>